<evidence type="ECO:0000256" key="1">
    <source>
        <dbReference type="SAM" id="MobiDB-lite"/>
    </source>
</evidence>
<dbReference type="EMBL" id="KN822042">
    <property type="protein sequence ID" value="KIM62463.1"/>
    <property type="molecule type" value="Genomic_DNA"/>
</dbReference>
<accession>A0A0C2ZLJ9</accession>
<organism evidence="2 3">
    <name type="scientific">Scleroderma citrinum Foug A</name>
    <dbReference type="NCBI Taxonomy" id="1036808"/>
    <lineage>
        <taxon>Eukaryota</taxon>
        <taxon>Fungi</taxon>
        <taxon>Dikarya</taxon>
        <taxon>Basidiomycota</taxon>
        <taxon>Agaricomycotina</taxon>
        <taxon>Agaricomycetes</taxon>
        <taxon>Agaricomycetidae</taxon>
        <taxon>Boletales</taxon>
        <taxon>Sclerodermatineae</taxon>
        <taxon>Sclerodermataceae</taxon>
        <taxon>Scleroderma</taxon>
    </lineage>
</organism>
<sequence>MEFLCLSKDTLVDWSLLPQVELVSDLEDDVEVATVKVQERCQREEEVKRQEEEAKAERRRQKEAQKAEEAWKAEEAQRQEEEYRAEMACQTEIACRWEEAERQRVINEAREQMEQEQQEEMQAQAWAITVTQGGGMPGPLTAVAVPMLRVCKRCMVLLQEPEGCVVSEQGKARACLPCQKAHKACIWPLGAGGVGVATGSGTKASGKPAPRRVRKRAERTATNASPRGGEKRKKARTTMEEGEDDDDTEEVFGVPRVMAEEQHDMLGMLTQALAQVAERMAAMEARDEERLALEWEMVEIWRAHLAMARRAMDRKEERLEMDRVQLSITQQRTEDLWKMGTLMRSPFVYSSKGKERVVEAEVEAEEGGEEADDEDEDAQGEEE</sequence>
<feature type="region of interest" description="Disordered" evidence="1">
    <location>
        <begin position="198"/>
        <end position="248"/>
    </location>
</feature>
<gene>
    <name evidence="2" type="ORF">SCLCIDRAFT_24989</name>
</gene>
<keyword evidence="3" id="KW-1185">Reference proteome</keyword>
<protein>
    <submittedName>
        <fullName evidence="2">Uncharacterized protein</fullName>
    </submittedName>
</protein>
<dbReference type="Proteomes" id="UP000053989">
    <property type="component" value="Unassembled WGS sequence"/>
</dbReference>
<reference evidence="3" key="2">
    <citation type="submission" date="2015-01" db="EMBL/GenBank/DDBJ databases">
        <title>Evolutionary Origins and Diversification of the Mycorrhizal Mutualists.</title>
        <authorList>
            <consortium name="DOE Joint Genome Institute"/>
            <consortium name="Mycorrhizal Genomics Consortium"/>
            <person name="Kohler A."/>
            <person name="Kuo A."/>
            <person name="Nagy L.G."/>
            <person name="Floudas D."/>
            <person name="Copeland A."/>
            <person name="Barry K.W."/>
            <person name="Cichocki N."/>
            <person name="Veneault-Fourrey C."/>
            <person name="LaButti K."/>
            <person name="Lindquist E.A."/>
            <person name="Lipzen A."/>
            <person name="Lundell T."/>
            <person name="Morin E."/>
            <person name="Murat C."/>
            <person name="Riley R."/>
            <person name="Ohm R."/>
            <person name="Sun H."/>
            <person name="Tunlid A."/>
            <person name="Henrissat B."/>
            <person name="Grigoriev I.V."/>
            <person name="Hibbett D.S."/>
            <person name="Martin F."/>
        </authorList>
    </citation>
    <scope>NUCLEOTIDE SEQUENCE [LARGE SCALE GENOMIC DNA]</scope>
    <source>
        <strain evidence="3">Foug A</strain>
    </source>
</reference>
<evidence type="ECO:0000313" key="2">
    <source>
        <dbReference type="EMBL" id="KIM62463.1"/>
    </source>
</evidence>
<dbReference type="STRING" id="1036808.A0A0C2ZLJ9"/>
<name>A0A0C2ZLJ9_9AGAM</name>
<proteinExistence type="predicted"/>
<evidence type="ECO:0000313" key="3">
    <source>
        <dbReference type="Proteomes" id="UP000053989"/>
    </source>
</evidence>
<feature type="compositionally biased region" description="Acidic residues" evidence="1">
    <location>
        <begin position="360"/>
        <end position="383"/>
    </location>
</feature>
<dbReference type="InParanoid" id="A0A0C2ZLJ9"/>
<feature type="region of interest" description="Disordered" evidence="1">
    <location>
        <begin position="43"/>
        <end position="73"/>
    </location>
</feature>
<reference evidence="2 3" key="1">
    <citation type="submission" date="2014-04" db="EMBL/GenBank/DDBJ databases">
        <authorList>
            <consortium name="DOE Joint Genome Institute"/>
            <person name="Kuo A."/>
            <person name="Kohler A."/>
            <person name="Nagy L.G."/>
            <person name="Floudas D."/>
            <person name="Copeland A."/>
            <person name="Barry K.W."/>
            <person name="Cichocki N."/>
            <person name="Veneault-Fourrey C."/>
            <person name="LaButti K."/>
            <person name="Lindquist E.A."/>
            <person name="Lipzen A."/>
            <person name="Lundell T."/>
            <person name="Morin E."/>
            <person name="Murat C."/>
            <person name="Sun H."/>
            <person name="Tunlid A."/>
            <person name="Henrissat B."/>
            <person name="Grigoriev I.V."/>
            <person name="Hibbett D.S."/>
            <person name="Martin F."/>
            <person name="Nordberg H.P."/>
            <person name="Cantor M.N."/>
            <person name="Hua S.X."/>
        </authorList>
    </citation>
    <scope>NUCLEOTIDE SEQUENCE [LARGE SCALE GENOMIC DNA]</scope>
    <source>
        <strain evidence="2 3">Foug A</strain>
    </source>
</reference>
<dbReference type="AlphaFoldDB" id="A0A0C2ZLJ9"/>
<feature type="region of interest" description="Disordered" evidence="1">
    <location>
        <begin position="354"/>
        <end position="383"/>
    </location>
</feature>
<dbReference type="HOGENOM" id="CLU_068520_0_0_1"/>